<organism evidence="4 5">
    <name type="scientific">Capronia epimyces CBS 606.96</name>
    <dbReference type="NCBI Taxonomy" id="1182542"/>
    <lineage>
        <taxon>Eukaryota</taxon>
        <taxon>Fungi</taxon>
        <taxon>Dikarya</taxon>
        <taxon>Ascomycota</taxon>
        <taxon>Pezizomycotina</taxon>
        <taxon>Eurotiomycetes</taxon>
        <taxon>Chaetothyriomycetidae</taxon>
        <taxon>Chaetothyriales</taxon>
        <taxon>Herpotrichiellaceae</taxon>
        <taxon>Capronia</taxon>
    </lineage>
</organism>
<reference evidence="4 5" key="1">
    <citation type="submission" date="2013-03" db="EMBL/GenBank/DDBJ databases">
        <title>The Genome Sequence of Capronia epimyces CBS 606.96.</title>
        <authorList>
            <consortium name="The Broad Institute Genomics Platform"/>
            <person name="Cuomo C."/>
            <person name="de Hoog S."/>
            <person name="Gorbushina A."/>
            <person name="Walker B."/>
            <person name="Young S.K."/>
            <person name="Zeng Q."/>
            <person name="Gargeya S."/>
            <person name="Fitzgerald M."/>
            <person name="Haas B."/>
            <person name="Abouelleil A."/>
            <person name="Allen A.W."/>
            <person name="Alvarado L."/>
            <person name="Arachchi H.M."/>
            <person name="Berlin A.M."/>
            <person name="Chapman S.B."/>
            <person name="Gainer-Dewar J."/>
            <person name="Goldberg J."/>
            <person name="Griggs A."/>
            <person name="Gujja S."/>
            <person name="Hansen M."/>
            <person name="Howarth C."/>
            <person name="Imamovic A."/>
            <person name="Ireland A."/>
            <person name="Larimer J."/>
            <person name="McCowan C."/>
            <person name="Murphy C."/>
            <person name="Pearson M."/>
            <person name="Poon T.W."/>
            <person name="Priest M."/>
            <person name="Roberts A."/>
            <person name="Saif S."/>
            <person name="Shea T."/>
            <person name="Sisk P."/>
            <person name="Sykes S."/>
            <person name="Wortman J."/>
            <person name="Nusbaum C."/>
            <person name="Birren B."/>
        </authorList>
    </citation>
    <scope>NUCLEOTIDE SEQUENCE [LARGE SCALE GENOMIC DNA]</scope>
    <source>
        <strain evidence="4 5">CBS 606.96</strain>
    </source>
</reference>
<accession>W9YI23</accession>
<dbReference type="GeneID" id="19164893"/>
<dbReference type="PANTHER" id="PTHR37543:SF1">
    <property type="entry name" value="CCCH ZINC FINGER DNA BINDING PROTEIN (AFU_ORTHOLOGUE AFUA_5G12760)"/>
    <property type="match status" value="1"/>
</dbReference>
<dbReference type="HOGENOM" id="CLU_568578_0_0_1"/>
<dbReference type="EMBL" id="AMGY01000001">
    <property type="protein sequence ID" value="EXJ92203.1"/>
    <property type="molecule type" value="Genomic_DNA"/>
</dbReference>
<dbReference type="InterPro" id="IPR057683">
    <property type="entry name" value="DUF7923"/>
</dbReference>
<sequence>MPLSSWFPTFKAPREGDHDDADEVVHPPEIPAPGDPPDIETIADRVEALQRELEYACHLFEQANLQIEKDRVEIHELKGSVVTLRETNEELQSQLAREKDKIVKHRAQSQQEQVTIKKQKALTTKLQARLDKETGSLETMTRHARSLERRMVDMQLDLEYFQCTSNAQQQPINPLEAQSQDAPLPAQPFVVVLVDGDAYKWNPDLFLNSNHLAGHSESDRSEPGGLAATRIRNEVIKYITKQDGTIPITSKVITRVFCNFGYEGQLLGRKRARSKQVALKDFAVQFTEKMPLFDYFDAGRGKERADDKIRENFHLYLSTPNCHAVFVAACLDNGFARMLEQYSNHAVAYRKIILVTPGYMGLEIQRLGFKQVMWSSVFATMTMSKNMAIKYEKGLQRQRSLSVLTTGTKRAANKGKGAKGRASGGADFDVVRFLLDRVPVWDVNEAMARYTNGVGLRMPPTYGGDEATFSAGMEHTRLEEGVD</sequence>
<protein>
    <recommendedName>
        <fullName evidence="3">DUF7923 domain-containing protein</fullName>
    </recommendedName>
</protein>
<feature type="region of interest" description="Disordered" evidence="2">
    <location>
        <begin position="1"/>
        <end position="36"/>
    </location>
</feature>
<comment type="caution">
    <text evidence="4">The sequence shown here is derived from an EMBL/GenBank/DDBJ whole genome shotgun (WGS) entry which is preliminary data.</text>
</comment>
<evidence type="ECO:0000256" key="1">
    <source>
        <dbReference type="SAM" id="Coils"/>
    </source>
</evidence>
<evidence type="ECO:0000313" key="5">
    <source>
        <dbReference type="Proteomes" id="UP000019478"/>
    </source>
</evidence>
<dbReference type="RefSeq" id="XP_007729093.1">
    <property type="nucleotide sequence ID" value="XM_007730903.1"/>
</dbReference>
<feature type="domain" description="DUF7923" evidence="3">
    <location>
        <begin position="186"/>
        <end position="378"/>
    </location>
</feature>
<dbReference type="PANTHER" id="PTHR37543">
    <property type="entry name" value="CCCH ZINC FINGER DNA BINDING PROTEIN (AFU_ORTHOLOGUE AFUA_5G12760)"/>
    <property type="match status" value="1"/>
</dbReference>
<evidence type="ECO:0000259" key="3">
    <source>
        <dbReference type="Pfam" id="PF25540"/>
    </source>
</evidence>
<dbReference type="AlphaFoldDB" id="W9YI23"/>
<gene>
    <name evidence="4" type="ORF">A1O3_00753</name>
</gene>
<dbReference type="Proteomes" id="UP000019478">
    <property type="component" value="Unassembled WGS sequence"/>
</dbReference>
<evidence type="ECO:0000313" key="4">
    <source>
        <dbReference type="EMBL" id="EXJ92203.1"/>
    </source>
</evidence>
<dbReference type="Pfam" id="PF25540">
    <property type="entry name" value="DUF7923"/>
    <property type="match status" value="1"/>
</dbReference>
<name>W9YI23_9EURO</name>
<dbReference type="OrthoDB" id="2270193at2759"/>
<proteinExistence type="predicted"/>
<keyword evidence="5" id="KW-1185">Reference proteome</keyword>
<dbReference type="STRING" id="1182542.W9YI23"/>
<keyword evidence="1" id="KW-0175">Coiled coil</keyword>
<dbReference type="eggNOG" id="ENOG502TMFG">
    <property type="taxonomic scope" value="Eukaryota"/>
</dbReference>
<evidence type="ECO:0000256" key="2">
    <source>
        <dbReference type="SAM" id="MobiDB-lite"/>
    </source>
</evidence>
<feature type="coiled-coil region" evidence="1">
    <location>
        <begin position="74"/>
        <end position="108"/>
    </location>
</feature>